<proteinExistence type="predicted"/>
<name>X0ZSF3_9ZZZZ</name>
<sequence>MPERGFNTNYWTDPFVRKLNAHGKLLFSYLWTNDHCNQAGVYEIDLETIAFETKLPEEELPDLLQRLEPKVKWFQDKDVIWVRNFISHQAKSPKFLIAAANCLKKLNSNGISSEVVSFNLECHRISIPYRYTNDSISILPDSDSDSKSSSSSNKRKRVVKGEGEGEKKKEEIT</sequence>
<reference evidence="2" key="1">
    <citation type="journal article" date="2014" name="Front. Microbiol.">
        <title>High frequency of phylogenetically diverse reductive dehalogenase-homologous genes in deep subseafloor sedimentary metagenomes.</title>
        <authorList>
            <person name="Kawai M."/>
            <person name="Futagami T."/>
            <person name="Toyoda A."/>
            <person name="Takaki Y."/>
            <person name="Nishi S."/>
            <person name="Hori S."/>
            <person name="Arai W."/>
            <person name="Tsubouchi T."/>
            <person name="Morono Y."/>
            <person name="Uchiyama I."/>
            <person name="Ito T."/>
            <person name="Fujiyama A."/>
            <person name="Inagaki F."/>
            <person name="Takami H."/>
        </authorList>
    </citation>
    <scope>NUCLEOTIDE SEQUENCE</scope>
    <source>
        <strain evidence="2">Expedition CK06-06</strain>
    </source>
</reference>
<feature type="region of interest" description="Disordered" evidence="1">
    <location>
        <begin position="138"/>
        <end position="173"/>
    </location>
</feature>
<dbReference type="AlphaFoldDB" id="X0ZSF3"/>
<gene>
    <name evidence="2" type="ORF">S01H1_79227</name>
</gene>
<comment type="caution">
    <text evidence="2">The sequence shown here is derived from an EMBL/GenBank/DDBJ whole genome shotgun (WGS) entry which is preliminary data.</text>
</comment>
<accession>X0ZSF3</accession>
<feature type="compositionally biased region" description="Low complexity" evidence="1">
    <location>
        <begin position="138"/>
        <end position="152"/>
    </location>
</feature>
<evidence type="ECO:0000256" key="1">
    <source>
        <dbReference type="SAM" id="MobiDB-lite"/>
    </source>
</evidence>
<feature type="compositionally biased region" description="Basic and acidic residues" evidence="1">
    <location>
        <begin position="159"/>
        <end position="173"/>
    </location>
</feature>
<organism evidence="2">
    <name type="scientific">marine sediment metagenome</name>
    <dbReference type="NCBI Taxonomy" id="412755"/>
    <lineage>
        <taxon>unclassified sequences</taxon>
        <taxon>metagenomes</taxon>
        <taxon>ecological metagenomes</taxon>
    </lineage>
</organism>
<protein>
    <submittedName>
        <fullName evidence="2">Uncharacterized protein</fullName>
    </submittedName>
</protein>
<evidence type="ECO:0000313" key="2">
    <source>
        <dbReference type="EMBL" id="GAG51156.1"/>
    </source>
</evidence>
<feature type="non-terminal residue" evidence="2">
    <location>
        <position position="173"/>
    </location>
</feature>
<dbReference type="EMBL" id="BARS01053389">
    <property type="protein sequence ID" value="GAG51156.1"/>
    <property type="molecule type" value="Genomic_DNA"/>
</dbReference>